<dbReference type="GO" id="GO:0003735">
    <property type="term" value="F:structural constituent of ribosome"/>
    <property type="evidence" value="ECO:0007669"/>
    <property type="project" value="InterPro"/>
</dbReference>
<dbReference type="InterPro" id="IPR023563">
    <property type="entry name" value="Ribosomal_uL13_CS"/>
</dbReference>
<dbReference type="GO" id="GO:0006412">
    <property type="term" value="P:translation"/>
    <property type="evidence" value="ECO:0007669"/>
    <property type="project" value="InterPro"/>
</dbReference>
<keyword evidence="2 4" id="KW-0689">Ribosomal protein</keyword>
<dbReference type="Gene3D" id="3.90.1180.10">
    <property type="entry name" value="Ribosomal protein L13"/>
    <property type="match status" value="1"/>
</dbReference>
<evidence type="ECO:0000313" key="5">
    <source>
        <dbReference type="EMBL" id="KAG5188474.1"/>
    </source>
</evidence>
<dbReference type="PROSITE" id="PS00783">
    <property type="entry name" value="RIBOSOMAL_L13"/>
    <property type="match status" value="1"/>
</dbReference>
<evidence type="ECO:0000256" key="4">
    <source>
        <dbReference type="RuleBase" id="RU003877"/>
    </source>
</evidence>
<dbReference type="Proteomes" id="UP000664859">
    <property type="component" value="Unassembled WGS sequence"/>
</dbReference>
<dbReference type="InterPro" id="IPR005822">
    <property type="entry name" value="Ribosomal_uL13"/>
</dbReference>
<dbReference type="OrthoDB" id="1882297at2759"/>
<protein>
    <submittedName>
        <fullName evidence="5">60S ribosomal protein L13a</fullName>
    </submittedName>
</protein>
<dbReference type="InterPro" id="IPR005755">
    <property type="entry name" value="Ribosomal_uL13_euk/arc"/>
</dbReference>
<dbReference type="PANTHER" id="PTHR11545:SF3">
    <property type="entry name" value="LARGE RIBOSOMAL SUBUNIT PROTEIN UL13"/>
    <property type="match status" value="1"/>
</dbReference>
<evidence type="ECO:0000313" key="6">
    <source>
        <dbReference type="Proteomes" id="UP000664859"/>
    </source>
</evidence>
<accession>A0A835Z9N1</accession>
<dbReference type="Pfam" id="PF00572">
    <property type="entry name" value="Ribosomal_L13"/>
    <property type="match status" value="1"/>
</dbReference>
<dbReference type="EMBL" id="JAFCMP010000068">
    <property type="protein sequence ID" value="KAG5188474.1"/>
    <property type="molecule type" value="Genomic_DNA"/>
</dbReference>
<dbReference type="GO" id="GO:0003729">
    <property type="term" value="F:mRNA binding"/>
    <property type="evidence" value="ECO:0007669"/>
    <property type="project" value="TreeGrafter"/>
</dbReference>
<evidence type="ECO:0000256" key="2">
    <source>
        <dbReference type="ARBA" id="ARBA00022980"/>
    </source>
</evidence>
<evidence type="ECO:0000256" key="3">
    <source>
        <dbReference type="ARBA" id="ARBA00023274"/>
    </source>
</evidence>
<reference evidence="5" key="1">
    <citation type="submission" date="2021-02" db="EMBL/GenBank/DDBJ databases">
        <title>First Annotated Genome of the Yellow-green Alga Tribonema minus.</title>
        <authorList>
            <person name="Mahan K.M."/>
        </authorList>
    </citation>
    <scope>NUCLEOTIDE SEQUENCE</scope>
    <source>
        <strain evidence="5">UTEX B ZZ1240</strain>
    </source>
</reference>
<comment type="similarity">
    <text evidence="1 4">Belongs to the universal ribosomal protein uL13 family.</text>
</comment>
<dbReference type="FunFam" id="3.90.1180.10:FF:000002">
    <property type="entry name" value="60S ribosomal protein L16"/>
    <property type="match status" value="1"/>
</dbReference>
<dbReference type="NCBIfam" id="TIGR01077">
    <property type="entry name" value="L13_A_E"/>
    <property type="match status" value="1"/>
</dbReference>
<gene>
    <name evidence="5" type="ORF">JKP88DRAFT_347796</name>
</gene>
<name>A0A835Z9N1_9STRA</name>
<dbReference type="CDD" id="cd00392">
    <property type="entry name" value="Ribosomal_L13"/>
    <property type="match status" value="1"/>
</dbReference>
<organism evidence="5 6">
    <name type="scientific">Tribonema minus</name>
    <dbReference type="NCBI Taxonomy" id="303371"/>
    <lineage>
        <taxon>Eukaryota</taxon>
        <taxon>Sar</taxon>
        <taxon>Stramenopiles</taxon>
        <taxon>Ochrophyta</taxon>
        <taxon>PX clade</taxon>
        <taxon>Xanthophyceae</taxon>
        <taxon>Tribonematales</taxon>
        <taxon>Tribonemataceae</taxon>
        <taxon>Tribonema</taxon>
    </lineage>
</organism>
<dbReference type="GO" id="GO:0017148">
    <property type="term" value="P:negative regulation of translation"/>
    <property type="evidence" value="ECO:0007669"/>
    <property type="project" value="TreeGrafter"/>
</dbReference>
<dbReference type="PANTHER" id="PTHR11545">
    <property type="entry name" value="RIBOSOMAL PROTEIN L13"/>
    <property type="match status" value="1"/>
</dbReference>
<evidence type="ECO:0000256" key="1">
    <source>
        <dbReference type="ARBA" id="ARBA00006227"/>
    </source>
</evidence>
<sequence length="199" mass="22365">MVLEKPVVVDGRGHLLGRLASIVAKQLLSGQKVIVVRAEQIVISGSLVRNKVKYAQFRKKRMNTNPARGPFHFRSPARIFWRTIRGMIPHKTHRGQLAMARLKAFEGIPAPFDKQKRMVVPAALKVLRLAPGRKHCVLGRLSTEVGWRHGDLVERLEAKRKVRSEAFYQKKKANAQLRVKAEAAADLSAVTPVLESYGH</sequence>
<dbReference type="Gene3D" id="6.10.250.3250">
    <property type="match status" value="1"/>
</dbReference>
<proteinExistence type="inferred from homology"/>
<keyword evidence="6" id="KW-1185">Reference proteome</keyword>
<dbReference type="FunFam" id="6.10.250.3250:FF:000001">
    <property type="entry name" value="60S ribosomal protein L13a"/>
    <property type="match status" value="1"/>
</dbReference>
<keyword evidence="3 4" id="KW-0687">Ribonucleoprotein</keyword>
<dbReference type="InterPro" id="IPR036899">
    <property type="entry name" value="Ribosomal_uL13_sf"/>
</dbReference>
<dbReference type="HAMAP" id="MF_01366">
    <property type="entry name" value="Ribosomal_uL13"/>
    <property type="match status" value="1"/>
</dbReference>
<dbReference type="AlphaFoldDB" id="A0A835Z9N1"/>
<dbReference type="GO" id="GO:0022625">
    <property type="term" value="C:cytosolic large ribosomal subunit"/>
    <property type="evidence" value="ECO:0007669"/>
    <property type="project" value="TreeGrafter"/>
</dbReference>
<comment type="caution">
    <text evidence="5">The sequence shown here is derived from an EMBL/GenBank/DDBJ whole genome shotgun (WGS) entry which is preliminary data.</text>
</comment>
<dbReference type="SUPFAM" id="SSF52161">
    <property type="entry name" value="Ribosomal protein L13"/>
    <property type="match status" value="1"/>
</dbReference>